<feature type="transmembrane region" description="Helical" evidence="1">
    <location>
        <begin position="5"/>
        <end position="23"/>
    </location>
</feature>
<feature type="non-terminal residue" evidence="2">
    <location>
        <position position="1"/>
    </location>
</feature>
<keyword evidence="1" id="KW-1133">Transmembrane helix</keyword>
<evidence type="ECO:0000313" key="3">
    <source>
        <dbReference type="Proteomes" id="UP000663868"/>
    </source>
</evidence>
<evidence type="ECO:0000256" key="1">
    <source>
        <dbReference type="SAM" id="Phobius"/>
    </source>
</evidence>
<gene>
    <name evidence="2" type="ORF">KXQ929_LOCUS31509</name>
</gene>
<organism evidence="2 3">
    <name type="scientific">Adineta steineri</name>
    <dbReference type="NCBI Taxonomy" id="433720"/>
    <lineage>
        <taxon>Eukaryota</taxon>
        <taxon>Metazoa</taxon>
        <taxon>Spiralia</taxon>
        <taxon>Gnathifera</taxon>
        <taxon>Rotifera</taxon>
        <taxon>Eurotatoria</taxon>
        <taxon>Bdelloidea</taxon>
        <taxon>Adinetida</taxon>
        <taxon>Adinetidae</taxon>
        <taxon>Adineta</taxon>
    </lineage>
</organism>
<proteinExistence type="predicted"/>
<feature type="transmembrane region" description="Helical" evidence="1">
    <location>
        <begin position="56"/>
        <end position="78"/>
    </location>
</feature>
<dbReference type="Gene3D" id="1.20.1070.10">
    <property type="entry name" value="Rhodopsin 7-helix transmembrane proteins"/>
    <property type="match status" value="1"/>
</dbReference>
<feature type="transmembrane region" description="Helical" evidence="1">
    <location>
        <begin position="104"/>
        <end position="123"/>
    </location>
</feature>
<keyword evidence="1" id="KW-0472">Membrane</keyword>
<sequence>IAKYVIVILIIVIISSNIVDPIYRRLVIIDNNDEKRIWCVLHYSSIIQKFNITMNILHFCLPFIINLISASVIIINSARLKSSLQKKKSYKEHLIEQFQQHRHLLISSFLLFILGVPRLVILFSRGCMKTNADSWWFLMGYFISFFPPMLDFIIFVMPSEVYVKHLRTTIKTYRDAIKRHMMFIWVLLLFFGIFPSIQTLSCINFEYEEPAYIDTFDRNALKEKLDRFEMDASLSACRVEMTTISVGIVTFRTLVRYINKDDTTTIHVLTSACSNSDGCDKQFILNHVDWFIRMKYDDFFKISFQLLVGEDDKIQRCSLPGCPNRFCGVEWTHKETDIVQGCSELPRAQFQARNDFNINTRKETESFAFFCGYDKCNSLDVVSKLQANVKENYNILPVRKALGFDNESDKSMITTSSTLNITFFQYLIENMSNVSSPSLEDTTVTHLSMIINSSAMTKSASTLVTTKTNGCTTWQFQKTNIIMSLNAMIIVLIIY</sequence>
<feature type="transmembrane region" description="Helical" evidence="1">
    <location>
        <begin position="135"/>
        <end position="159"/>
    </location>
</feature>
<evidence type="ECO:0000313" key="2">
    <source>
        <dbReference type="EMBL" id="CAF4050635.1"/>
    </source>
</evidence>
<keyword evidence="1" id="KW-0812">Transmembrane</keyword>
<reference evidence="2" key="1">
    <citation type="submission" date="2021-02" db="EMBL/GenBank/DDBJ databases">
        <authorList>
            <person name="Nowell W R."/>
        </authorList>
    </citation>
    <scope>NUCLEOTIDE SEQUENCE</scope>
</reference>
<accession>A0A819RPW2</accession>
<comment type="caution">
    <text evidence="2">The sequence shown here is derived from an EMBL/GenBank/DDBJ whole genome shotgun (WGS) entry which is preliminary data.</text>
</comment>
<name>A0A819RPW2_9BILA</name>
<dbReference type="SUPFAM" id="SSF81321">
    <property type="entry name" value="Family A G protein-coupled receptor-like"/>
    <property type="match status" value="1"/>
</dbReference>
<feature type="transmembrane region" description="Helical" evidence="1">
    <location>
        <begin position="180"/>
        <end position="197"/>
    </location>
</feature>
<dbReference type="AlphaFoldDB" id="A0A819RPW2"/>
<dbReference type="EMBL" id="CAJOBB010003628">
    <property type="protein sequence ID" value="CAF4050635.1"/>
    <property type="molecule type" value="Genomic_DNA"/>
</dbReference>
<dbReference type="Proteomes" id="UP000663868">
    <property type="component" value="Unassembled WGS sequence"/>
</dbReference>
<protein>
    <submittedName>
        <fullName evidence="2">Uncharacterized protein</fullName>
    </submittedName>
</protein>